<reference evidence="4 5" key="1">
    <citation type="submission" date="2021-06" db="EMBL/GenBank/DDBJ databases">
        <authorList>
            <person name="Sun Q."/>
            <person name="Li D."/>
        </authorList>
    </citation>
    <scope>NUCLEOTIDE SEQUENCE [LARGE SCALE GENOMIC DNA]</scope>
    <source>
        <strain evidence="4 5">MSJ-11</strain>
    </source>
</reference>
<protein>
    <submittedName>
        <fullName evidence="4">IclR family transcriptional regulator</fullName>
    </submittedName>
</protein>
<dbReference type="SMART" id="SM00346">
    <property type="entry name" value="HTH_ICLR"/>
    <property type="match status" value="1"/>
</dbReference>
<dbReference type="Proteomes" id="UP000726170">
    <property type="component" value="Unassembled WGS sequence"/>
</dbReference>
<dbReference type="PROSITE" id="PS51078">
    <property type="entry name" value="ICLR_ED"/>
    <property type="match status" value="1"/>
</dbReference>
<evidence type="ECO:0000259" key="2">
    <source>
        <dbReference type="PROSITE" id="PS51077"/>
    </source>
</evidence>
<feature type="domain" description="HTH iclR-type" evidence="2">
    <location>
        <begin position="1"/>
        <end position="63"/>
    </location>
</feature>
<dbReference type="PANTHER" id="PTHR30136">
    <property type="entry name" value="HELIX-TURN-HELIX TRANSCRIPTIONAL REGULATOR, ICLR FAMILY"/>
    <property type="match status" value="1"/>
</dbReference>
<dbReference type="Pfam" id="PF01614">
    <property type="entry name" value="IclR_C"/>
    <property type="match status" value="1"/>
</dbReference>
<keyword evidence="5" id="KW-1185">Reference proteome</keyword>
<dbReference type="PANTHER" id="PTHR30136:SF24">
    <property type="entry name" value="HTH-TYPE TRANSCRIPTIONAL REPRESSOR ALLR"/>
    <property type="match status" value="1"/>
</dbReference>
<feature type="domain" description="IclR-ED" evidence="3">
    <location>
        <begin position="64"/>
        <end position="245"/>
    </location>
</feature>
<gene>
    <name evidence="4" type="ORF">KQI86_04970</name>
</gene>
<evidence type="ECO:0000256" key="1">
    <source>
        <dbReference type="ARBA" id="ARBA00023125"/>
    </source>
</evidence>
<dbReference type="EMBL" id="JAHLQF010000001">
    <property type="protein sequence ID" value="MBU5483672.1"/>
    <property type="molecule type" value="Genomic_DNA"/>
</dbReference>
<evidence type="ECO:0000259" key="3">
    <source>
        <dbReference type="PROSITE" id="PS51078"/>
    </source>
</evidence>
<proteinExistence type="predicted"/>
<name>A0ABS6EEU3_9CLOT</name>
<dbReference type="PROSITE" id="PS51077">
    <property type="entry name" value="HTH_ICLR"/>
    <property type="match status" value="1"/>
</dbReference>
<dbReference type="RefSeq" id="WP_216438030.1">
    <property type="nucleotide sequence ID" value="NZ_JAHLQF010000001.1"/>
</dbReference>
<sequence>MQLVDRIFNVLELLSSNSEGFMITEISKSLDLPVSTTHRLLSSLKDNGYVIQDESTSRYKLGLKVVTLASNYLNGNSIKQVAKPFMEDLAYEYEEVVFLTVLENERAICIDTAVSNTRINFYVKVGSEMPLNAAIGGQVILAYAGEREVDRILENYSSRKYTQKTLLEPKDIKMKLNKIKEQGYGICDEELELGVWAGAAPIMDTSGKVVASIAMLTIKNPDNDYESKIKSLIETADKISKALGGK</sequence>
<dbReference type="Pfam" id="PF09339">
    <property type="entry name" value="HTH_IclR"/>
    <property type="match status" value="1"/>
</dbReference>
<evidence type="ECO:0000313" key="5">
    <source>
        <dbReference type="Proteomes" id="UP000726170"/>
    </source>
</evidence>
<dbReference type="InterPro" id="IPR005471">
    <property type="entry name" value="Tscrpt_reg_IclR_N"/>
</dbReference>
<evidence type="ECO:0000313" key="4">
    <source>
        <dbReference type="EMBL" id="MBU5483672.1"/>
    </source>
</evidence>
<dbReference type="InterPro" id="IPR050707">
    <property type="entry name" value="HTH_MetabolicPath_Reg"/>
</dbReference>
<comment type="caution">
    <text evidence="4">The sequence shown here is derived from an EMBL/GenBank/DDBJ whole genome shotgun (WGS) entry which is preliminary data.</text>
</comment>
<accession>A0ABS6EEU3</accession>
<keyword evidence="1" id="KW-0238">DNA-binding</keyword>
<organism evidence="4 5">
    <name type="scientific">Clostridium mobile</name>
    <dbReference type="NCBI Taxonomy" id="2841512"/>
    <lineage>
        <taxon>Bacteria</taxon>
        <taxon>Bacillati</taxon>
        <taxon>Bacillota</taxon>
        <taxon>Clostridia</taxon>
        <taxon>Eubacteriales</taxon>
        <taxon>Clostridiaceae</taxon>
        <taxon>Clostridium</taxon>
    </lineage>
</organism>
<dbReference type="InterPro" id="IPR014757">
    <property type="entry name" value="Tscrpt_reg_IclR_C"/>
</dbReference>